<protein>
    <submittedName>
        <fullName evidence="3">Resolvase domain</fullName>
    </submittedName>
</protein>
<evidence type="ECO:0000313" key="3">
    <source>
        <dbReference type="EMBL" id="ADL53620.1"/>
    </source>
</evidence>
<feature type="domain" description="Recombinase" evidence="2">
    <location>
        <begin position="173"/>
        <end position="295"/>
    </location>
</feature>
<keyword evidence="4" id="KW-1185">Reference proteome</keyword>
<dbReference type="InterPro" id="IPR006119">
    <property type="entry name" value="Resolv_N"/>
</dbReference>
<reference evidence="3 4" key="1">
    <citation type="submission" date="2010-08" db="EMBL/GenBank/DDBJ databases">
        <title>Complete sequence of Clostridium cellulovorans 743B.</title>
        <authorList>
            <consortium name="US DOE Joint Genome Institute"/>
            <person name="Lucas S."/>
            <person name="Copeland A."/>
            <person name="Lapidus A."/>
            <person name="Cheng J.-F."/>
            <person name="Bruce D."/>
            <person name="Goodwin L."/>
            <person name="Pitluck S."/>
            <person name="Chertkov O."/>
            <person name="Detter J.C."/>
            <person name="Han C."/>
            <person name="Tapia R."/>
            <person name="Land M."/>
            <person name="Hauser L."/>
            <person name="Chang Y.-J."/>
            <person name="Jeffries C."/>
            <person name="Kyrpides N."/>
            <person name="Ivanova N."/>
            <person name="Mikhailova N."/>
            <person name="Hemme C.L."/>
            <person name="Woyke T."/>
        </authorList>
    </citation>
    <scope>NUCLEOTIDE SEQUENCE [LARGE SCALE GENOMIC DNA]</scope>
    <source>
        <strain evidence="4">ATCC 35296 / DSM 3052 / OCM 3 / 743B</strain>
    </source>
</reference>
<dbReference type="HOGENOM" id="CLU_010686_0_5_9"/>
<accession>D9SLI2</accession>
<name>D9SLI2_CLOC7</name>
<dbReference type="CDD" id="cd00338">
    <property type="entry name" value="Ser_Recombinase"/>
    <property type="match status" value="1"/>
</dbReference>
<feature type="domain" description="Resolvase/invertase-type recombinase catalytic" evidence="1">
    <location>
        <begin position="19"/>
        <end position="165"/>
    </location>
</feature>
<dbReference type="GO" id="GO:0000150">
    <property type="term" value="F:DNA strand exchange activity"/>
    <property type="evidence" value="ECO:0007669"/>
    <property type="project" value="InterPro"/>
</dbReference>
<proteinExistence type="predicted"/>
<sequence length="501" mass="57253">MPVITTIHATLPSVKRRIRVAAYARVSDDELLHSLSAQVSYFSSYIQSNPEWKYVGVYADEAITGTSRKKRDDFNRLVEDCEAGLIDLVLVKSISRFARDTVDTLQVTRHLKELGIDVYFERERIHSMSDDGELLLTLLASFAQEESRSISENIKWAIRKRFQQGIPNGHKAPYGYRWDGEMFRIISEQGKVVKDIYRRYLAGEPAYSIAKGLEADGVVGQSGVPMDDSTIKNILSSISYTGTMVLQKNYINENHVRKYNKGELPQYAVEEMFEPLVSVEDFAKVQQIKQERAKAMPNKDFIKTAFSGMVKCGCCGCSVSRRTTKYGKKWNCNTRERKGKGECELRPIYETELMDAAMTALGAENFDEDEVRRRVEQITIHLDRVEFLLNNGSVKKVMRAYKKGYSGFSGKLTCGCCGGKLESDTWKMGPAGQKQKVKVWNCKNCSAKRVLDEEVRQAVQEILQSKDYEPLFASTFEDMVVFDERFELNDKERKKSVWQRK</sequence>
<dbReference type="Gene3D" id="3.40.50.1390">
    <property type="entry name" value="Resolvase, N-terminal catalytic domain"/>
    <property type="match status" value="1"/>
</dbReference>
<dbReference type="RefSeq" id="WP_010073964.1">
    <property type="nucleotide sequence ID" value="NC_014393.1"/>
</dbReference>
<dbReference type="STRING" id="573061.Clocel_3957"/>
<dbReference type="Pfam" id="PF00239">
    <property type="entry name" value="Resolvase"/>
    <property type="match status" value="1"/>
</dbReference>
<dbReference type="SMART" id="SM00857">
    <property type="entry name" value="Resolvase"/>
    <property type="match status" value="1"/>
</dbReference>
<dbReference type="Gene3D" id="3.90.1750.20">
    <property type="entry name" value="Putative Large Serine Recombinase, Chain B, Domain 2"/>
    <property type="match status" value="1"/>
</dbReference>
<dbReference type="GO" id="GO:0003677">
    <property type="term" value="F:DNA binding"/>
    <property type="evidence" value="ECO:0007669"/>
    <property type="project" value="InterPro"/>
</dbReference>
<evidence type="ECO:0000259" key="1">
    <source>
        <dbReference type="PROSITE" id="PS51736"/>
    </source>
</evidence>
<dbReference type="InterPro" id="IPR036162">
    <property type="entry name" value="Resolvase-like_N_sf"/>
</dbReference>
<organism evidence="3 4">
    <name type="scientific">Clostridium cellulovorans (strain ATCC 35296 / DSM 3052 / OCM 3 / 743B)</name>
    <dbReference type="NCBI Taxonomy" id="573061"/>
    <lineage>
        <taxon>Bacteria</taxon>
        <taxon>Bacillati</taxon>
        <taxon>Bacillota</taxon>
        <taxon>Clostridia</taxon>
        <taxon>Eubacteriales</taxon>
        <taxon>Clostridiaceae</taxon>
        <taxon>Clostridium</taxon>
    </lineage>
</organism>
<evidence type="ECO:0000313" key="4">
    <source>
        <dbReference type="Proteomes" id="UP000002730"/>
    </source>
</evidence>
<dbReference type="eggNOG" id="COG1961">
    <property type="taxonomic scope" value="Bacteria"/>
</dbReference>
<dbReference type="PANTHER" id="PTHR30461">
    <property type="entry name" value="DNA-INVERTASE FROM LAMBDOID PROPHAGE"/>
    <property type="match status" value="1"/>
</dbReference>
<dbReference type="Proteomes" id="UP000002730">
    <property type="component" value="Chromosome"/>
</dbReference>
<dbReference type="SUPFAM" id="SSF53041">
    <property type="entry name" value="Resolvase-like"/>
    <property type="match status" value="1"/>
</dbReference>
<evidence type="ECO:0000259" key="2">
    <source>
        <dbReference type="PROSITE" id="PS51737"/>
    </source>
</evidence>
<dbReference type="InterPro" id="IPR050639">
    <property type="entry name" value="SSR_resolvase"/>
</dbReference>
<dbReference type="InterPro" id="IPR038109">
    <property type="entry name" value="DNA_bind_recomb_sf"/>
</dbReference>
<dbReference type="OrthoDB" id="65783at2"/>
<dbReference type="Pfam" id="PF07508">
    <property type="entry name" value="Recombinase"/>
    <property type="match status" value="1"/>
</dbReference>
<dbReference type="PROSITE" id="PS51736">
    <property type="entry name" value="RECOMBINASES_3"/>
    <property type="match status" value="1"/>
</dbReference>
<dbReference type="EMBL" id="CP002160">
    <property type="protein sequence ID" value="ADL53620.1"/>
    <property type="molecule type" value="Genomic_DNA"/>
</dbReference>
<gene>
    <name evidence="3" type="ordered locus">Clocel_3957</name>
</gene>
<dbReference type="Pfam" id="PF13408">
    <property type="entry name" value="Zn_ribbon_recom"/>
    <property type="match status" value="2"/>
</dbReference>
<dbReference type="PROSITE" id="PS51737">
    <property type="entry name" value="RECOMBINASE_DNA_BIND"/>
    <property type="match status" value="1"/>
</dbReference>
<dbReference type="InterPro" id="IPR025827">
    <property type="entry name" value="Zn_ribbon_recom_dom"/>
</dbReference>
<dbReference type="InterPro" id="IPR011109">
    <property type="entry name" value="DNA_bind_recombinase_dom"/>
</dbReference>
<dbReference type="AlphaFoldDB" id="D9SLI2"/>
<dbReference type="KEGG" id="ccb:Clocel_3957"/>
<dbReference type="PANTHER" id="PTHR30461:SF23">
    <property type="entry name" value="DNA RECOMBINASE-RELATED"/>
    <property type="match status" value="1"/>
</dbReference>